<keyword evidence="2" id="KW-0808">Transferase</keyword>
<evidence type="ECO:0000256" key="3">
    <source>
        <dbReference type="RuleBase" id="RU362026"/>
    </source>
</evidence>
<dbReference type="EMBL" id="JACXAE010000134">
    <property type="protein sequence ID" value="MBD2778855.1"/>
    <property type="molecule type" value="Genomic_DNA"/>
</dbReference>
<evidence type="ECO:0000256" key="2">
    <source>
        <dbReference type="ARBA" id="ARBA00022679"/>
    </source>
</evidence>
<dbReference type="Gene3D" id="3.40.50.150">
    <property type="entry name" value="Vaccinia Virus protein VP39"/>
    <property type="match status" value="1"/>
</dbReference>
<dbReference type="InterPro" id="IPR029063">
    <property type="entry name" value="SAM-dependent_MTases_sf"/>
</dbReference>
<feature type="domain" description="DNA methylase N-4/N-6" evidence="4">
    <location>
        <begin position="46"/>
        <end position="337"/>
    </location>
</feature>
<dbReference type="PRINTS" id="PR00508">
    <property type="entry name" value="S21N4MTFRASE"/>
</dbReference>
<dbReference type="Pfam" id="PF01555">
    <property type="entry name" value="N6_N4_Mtase"/>
    <property type="match status" value="1"/>
</dbReference>
<comment type="similarity">
    <text evidence="3">Belongs to the N(4)/N(6)-methyltransferase family.</text>
</comment>
<evidence type="ECO:0000256" key="1">
    <source>
        <dbReference type="ARBA" id="ARBA00022603"/>
    </source>
</evidence>
<dbReference type="RefSeq" id="WP_190839021.1">
    <property type="nucleotide sequence ID" value="NZ_CAWPPI010000134.1"/>
</dbReference>
<dbReference type="InterPro" id="IPR001091">
    <property type="entry name" value="RM_Methyltransferase"/>
</dbReference>
<dbReference type="GO" id="GO:0008170">
    <property type="term" value="F:N-methyltransferase activity"/>
    <property type="evidence" value="ECO:0007669"/>
    <property type="project" value="InterPro"/>
</dbReference>
<evidence type="ECO:0000313" key="5">
    <source>
        <dbReference type="EMBL" id="MBD2778855.1"/>
    </source>
</evidence>
<sequence length="354" mass="40761">MKYPQQQLLDTSSQDISIPTFSVGSVQIEMADAYTRYPHWRPPTAIVSDGAYGLGLFPGDPPTHERLVEWYQPHIEAWAKYSLPETTLWFWCNEIGWATVHPVLERYGWKYRALHVWDKGIGQIAGNVNSKTIRRFPVVTEVCVQYERNVILTTGDGIQLPIQFWLRHEWQRSGLPLSKANEASGVKNAATRKYLTQCHLWYFPPPEMMERLSNYAMQHGKPTESPYFSLDGKTPLTAEQWVRMRPKWNHIHGMTNVWVEPPNRGKERIKSVAAKCAHANQKPLKLLEAIILSSTDPLDVIWEPFGGLCSVSVAALKTNRHCHSAEINSEYYQIAQKRLEYERAVELTLFSEHF</sequence>
<evidence type="ECO:0000259" key="4">
    <source>
        <dbReference type="Pfam" id="PF01555"/>
    </source>
</evidence>
<dbReference type="GO" id="GO:0003677">
    <property type="term" value="F:DNA binding"/>
    <property type="evidence" value="ECO:0007669"/>
    <property type="project" value="InterPro"/>
</dbReference>
<name>A0A8J6XUY8_9CYAN</name>
<dbReference type="Proteomes" id="UP000629098">
    <property type="component" value="Unassembled WGS sequence"/>
</dbReference>
<proteinExistence type="inferred from homology"/>
<evidence type="ECO:0000313" key="6">
    <source>
        <dbReference type="Proteomes" id="UP000629098"/>
    </source>
</evidence>
<protein>
    <recommendedName>
        <fullName evidence="3">Methyltransferase</fullName>
        <ecNumber evidence="3">2.1.1.-</ecNumber>
    </recommendedName>
</protein>
<gene>
    <name evidence="5" type="ORF">ICL16_44130</name>
</gene>
<keyword evidence="6" id="KW-1185">Reference proteome</keyword>
<comment type="caution">
    <text evidence="5">The sequence shown here is derived from an EMBL/GenBank/DDBJ whole genome shotgun (WGS) entry which is preliminary data.</text>
</comment>
<dbReference type="AlphaFoldDB" id="A0A8J6XUY8"/>
<dbReference type="SUPFAM" id="SSF53335">
    <property type="entry name" value="S-adenosyl-L-methionine-dependent methyltransferases"/>
    <property type="match status" value="1"/>
</dbReference>
<keyword evidence="1" id="KW-0489">Methyltransferase</keyword>
<reference evidence="5" key="1">
    <citation type="submission" date="2020-09" db="EMBL/GenBank/DDBJ databases">
        <title>Iningainema tapete sp. nov. (Scytonemataceae, Cyanobacteria) from greenhouses in central Florida (USA) produces two types of nodularin with biosynthetic potential for microcystin-LR and anabaenopeptins.</title>
        <authorList>
            <person name="Berthold D.E."/>
            <person name="Lefler F.W."/>
            <person name="Huang I.-S."/>
            <person name="Abdulla H."/>
            <person name="Zimba P.V."/>
            <person name="Laughinghouse H.D. IV."/>
        </authorList>
    </citation>
    <scope>NUCLEOTIDE SEQUENCE</scope>
    <source>
        <strain evidence="5">BLCCT55</strain>
    </source>
</reference>
<dbReference type="GO" id="GO:0032259">
    <property type="term" value="P:methylation"/>
    <property type="evidence" value="ECO:0007669"/>
    <property type="project" value="UniProtKB-KW"/>
</dbReference>
<dbReference type="EC" id="2.1.1.-" evidence="3"/>
<organism evidence="5 6">
    <name type="scientific">Iningainema tapete BLCC-T55</name>
    <dbReference type="NCBI Taxonomy" id="2748662"/>
    <lineage>
        <taxon>Bacteria</taxon>
        <taxon>Bacillati</taxon>
        <taxon>Cyanobacteriota</taxon>
        <taxon>Cyanophyceae</taxon>
        <taxon>Nostocales</taxon>
        <taxon>Scytonemataceae</taxon>
        <taxon>Iningainema tapete</taxon>
    </lineage>
</organism>
<dbReference type="InterPro" id="IPR002941">
    <property type="entry name" value="DNA_methylase_N4/N6"/>
</dbReference>
<accession>A0A8J6XUY8</accession>